<accession>A0ABR3EPV7</accession>
<proteinExistence type="predicted"/>
<dbReference type="EMBL" id="JBAHYK010002553">
    <property type="protein sequence ID" value="KAL0564847.1"/>
    <property type="molecule type" value="Genomic_DNA"/>
</dbReference>
<name>A0ABR3EPV7_9AGAR</name>
<keyword evidence="3" id="KW-1185">Reference proteome</keyword>
<sequence>MLFLVSLFIAAFALPRATVSVDTQPITIQSFPLRDSSQSSVQELANAMSKFKASTGGKIENAFLGLISSDVAVAEQIFLWSASADSEQFDITHPFLPFSTSDTQVNISTATVSNKTSLHDALHSPITETIVQELVPGVDLNDLGQILNYLSGNIRITPGGYASTAGFDEEDGKTRVVVVNGWESVEAANNWVANQDNATSTQFHRFWATLVGGEPTPTWKHVVEVD</sequence>
<reference evidence="2 3" key="1">
    <citation type="submission" date="2024-02" db="EMBL/GenBank/DDBJ databases">
        <title>A draft genome for the cacao thread blight pathogen Marasmius crinis-equi.</title>
        <authorList>
            <person name="Cohen S.P."/>
            <person name="Baruah I.K."/>
            <person name="Amoako-Attah I."/>
            <person name="Bukari Y."/>
            <person name="Meinhardt L.W."/>
            <person name="Bailey B.A."/>
        </authorList>
    </citation>
    <scope>NUCLEOTIDE SEQUENCE [LARGE SCALE GENOMIC DNA]</scope>
    <source>
        <strain evidence="2 3">GH-76</strain>
    </source>
</reference>
<comment type="caution">
    <text evidence="2">The sequence shown here is derived from an EMBL/GenBank/DDBJ whole genome shotgun (WGS) entry which is preliminary data.</text>
</comment>
<dbReference type="Proteomes" id="UP001465976">
    <property type="component" value="Unassembled WGS sequence"/>
</dbReference>
<feature type="chain" id="PRO_5045442400" description="ABM domain-containing protein" evidence="1">
    <location>
        <begin position="24"/>
        <end position="226"/>
    </location>
</feature>
<evidence type="ECO:0008006" key="4">
    <source>
        <dbReference type="Google" id="ProtNLM"/>
    </source>
</evidence>
<evidence type="ECO:0000256" key="1">
    <source>
        <dbReference type="SAM" id="SignalP"/>
    </source>
</evidence>
<protein>
    <recommendedName>
        <fullName evidence="4">ABM domain-containing protein</fullName>
    </recommendedName>
</protein>
<evidence type="ECO:0000313" key="3">
    <source>
        <dbReference type="Proteomes" id="UP001465976"/>
    </source>
</evidence>
<keyword evidence="1" id="KW-0732">Signal</keyword>
<evidence type="ECO:0000313" key="2">
    <source>
        <dbReference type="EMBL" id="KAL0564847.1"/>
    </source>
</evidence>
<feature type="signal peptide" evidence="1">
    <location>
        <begin position="1"/>
        <end position="23"/>
    </location>
</feature>
<organism evidence="2 3">
    <name type="scientific">Marasmius crinis-equi</name>
    <dbReference type="NCBI Taxonomy" id="585013"/>
    <lineage>
        <taxon>Eukaryota</taxon>
        <taxon>Fungi</taxon>
        <taxon>Dikarya</taxon>
        <taxon>Basidiomycota</taxon>
        <taxon>Agaricomycotina</taxon>
        <taxon>Agaricomycetes</taxon>
        <taxon>Agaricomycetidae</taxon>
        <taxon>Agaricales</taxon>
        <taxon>Marasmiineae</taxon>
        <taxon>Marasmiaceae</taxon>
        <taxon>Marasmius</taxon>
    </lineage>
</organism>
<gene>
    <name evidence="2" type="ORF">V5O48_017191</name>
</gene>